<keyword evidence="9" id="KW-0539">Nucleus</keyword>
<evidence type="ECO:0000256" key="5">
    <source>
        <dbReference type="ARBA" id="ARBA00022737"/>
    </source>
</evidence>
<dbReference type="PROSITE" id="PS50157">
    <property type="entry name" value="ZINC_FINGER_C2H2_2"/>
    <property type="match status" value="4"/>
</dbReference>
<dbReference type="SUPFAM" id="SSF57667">
    <property type="entry name" value="beta-beta-alpha zinc fingers"/>
    <property type="match status" value="2"/>
</dbReference>
<sequence length="779" mass="87692">MNGQSSESSALVPQWGHDQISRLALHGTLQNPPSSVALASIPFSTATSTTLSSSQLFQQMCFLQNQQSTENSFDPATLNNNNNNTKIADSLVPVRSMEVADTPMGQDETAQLLLRFSQNVSRTPTASTATNSPCPTPSTPTKTQKRTFFRAPGLEAPSAAEAGESGGLVCPVCSFGCTSRFHYNSHMNTHGCHRCQVPSCNYTSRTEGRLKKHMMDSHTAEQRKSVGFKVSNRENNNNDRLSNALDQMKALTEGGPVPDSPPQRRPSVKPKRYKCKHCDHISTNRDERYMHSKIHIPVEKQLTCPHCEFVTEYKHHMTYHMKNHAGAKPFKCNKCEYTCVNKSMLNSHMKSHVPLYQFKCRDCTYQTKYCHSLKMHIFKYNHERDPGAVGTEEEEAALMDEALGEAMETESKKNVDPPSLDCEPKEINFNCNDKAGDPPLPAPQPVQSNLLLQPLLNQNNHSFQIAQQLLFPPERMQELVRAASNMLQRHKCDHCEFTTLSSQELAQHNLNHFYNQKQQYTNMINLLVQQQQQQQSQSMLTADLLRNTLAMKPQELRQDTQSSMPELKIEPEAEAIVVNSPLHRDDEDEKHSNSHKSMSPTREEAFDEAHDRIASTPLHEATSPSAECSASPSDSHKSMDNVSSRGSPNSSTTTTHSSNKKGSKVDEISERLQRKTTPDSEDRTSPNDTDPHSSYIQGQEHHQGEDKSRFSVLLNQLNSAHGAKWPHTCQHCMVAFQDRALYQIHIGYHTYESPFKCNRCGHEANSSMEFTLHLYHAKH</sequence>
<feature type="compositionally biased region" description="Basic and acidic residues" evidence="11">
    <location>
        <begin position="663"/>
        <end position="691"/>
    </location>
</feature>
<feature type="domain" description="C2H2-type" evidence="12">
    <location>
        <begin position="330"/>
        <end position="352"/>
    </location>
</feature>
<evidence type="ECO:0000256" key="1">
    <source>
        <dbReference type="ARBA" id="ARBA00004123"/>
    </source>
</evidence>
<evidence type="ECO:0000256" key="2">
    <source>
        <dbReference type="ARBA" id="ARBA00007746"/>
    </source>
</evidence>
<keyword evidence="15" id="KW-1185">Reference proteome</keyword>
<dbReference type="Gene3D" id="3.30.160.60">
    <property type="entry name" value="Classic Zinc Finger"/>
    <property type="match status" value="4"/>
</dbReference>
<comment type="subcellular location">
    <subcellularLocation>
        <location evidence="1">Nucleus</location>
    </subcellularLocation>
</comment>
<accession>A0A1I7RQU2</accession>
<dbReference type="GO" id="GO:0040034">
    <property type="term" value="P:regulation of development, heterochronic"/>
    <property type="evidence" value="ECO:0007669"/>
    <property type="project" value="UniProtKB-ARBA"/>
</dbReference>
<dbReference type="Proteomes" id="UP000659654">
    <property type="component" value="Unassembled WGS sequence"/>
</dbReference>
<evidence type="ECO:0000256" key="9">
    <source>
        <dbReference type="ARBA" id="ARBA00023242"/>
    </source>
</evidence>
<evidence type="ECO:0000256" key="7">
    <source>
        <dbReference type="ARBA" id="ARBA00022833"/>
    </source>
</evidence>
<dbReference type="GO" id="GO:0005634">
    <property type="term" value="C:nucleus"/>
    <property type="evidence" value="ECO:0007669"/>
    <property type="project" value="UniProtKB-SubCell"/>
</dbReference>
<keyword evidence="7" id="KW-0862">Zinc</keyword>
<feature type="region of interest" description="Disordered" evidence="11">
    <location>
        <begin position="580"/>
        <end position="708"/>
    </location>
</feature>
<dbReference type="OrthoDB" id="10015593at2759"/>
<dbReference type="InterPro" id="IPR050688">
    <property type="entry name" value="Zinc_finger/UBP_domain"/>
</dbReference>
<feature type="domain" description="C2H2-type" evidence="12">
    <location>
        <begin position="193"/>
        <end position="223"/>
    </location>
</feature>
<dbReference type="FunFam" id="3.30.160.60:FF:001301">
    <property type="entry name" value="Blast:Protein hunchback"/>
    <property type="match status" value="1"/>
</dbReference>
<dbReference type="Proteomes" id="UP000095284">
    <property type="component" value="Unplaced"/>
</dbReference>
<keyword evidence="6 10" id="KW-0863">Zinc-finger</keyword>
<evidence type="ECO:0000313" key="13">
    <source>
        <dbReference type="EMBL" id="CAD5234721.1"/>
    </source>
</evidence>
<keyword evidence="5" id="KW-0677">Repeat</keyword>
<keyword evidence="4" id="KW-0479">Metal-binding</keyword>
<dbReference type="PROSITE" id="PS00028">
    <property type="entry name" value="ZINC_FINGER_C2H2_1"/>
    <property type="match status" value="2"/>
</dbReference>
<dbReference type="WBParaSite" id="BXY_0308700.1">
    <property type="protein sequence ID" value="BXY_0308700.1"/>
    <property type="gene ID" value="BXY_0308700"/>
</dbReference>
<evidence type="ECO:0000256" key="11">
    <source>
        <dbReference type="SAM" id="MobiDB-lite"/>
    </source>
</evidence>
<comment type="similarity">
    <text evidence="2">Belongs to the hunchback C2H2-type zinc-finger protein family.</text>
</comment>
<evidence type="ECO:0000256" key="10">
    <source>
        <dbReference type="PROSITE-ProRule" id="PRU00042"/>
    </source>
</evidence>
<dbReference type="InterPro" id="IPR013087">
    <property type="entry name" value="Znf_C2H2_type"/>
</dbReference>
<evidence type="ECO:0000313" key="16">
    <source>
        <dbReference type="WBParaSite" id="BXY_0308700.1"/>
    </source>
</evidence>
<protein>
    <submittedName>
        <fullName evidence="13">(pine wood nematode) hypothetical protein</fullName>
    </submittedName>
</protein>
<dbReference type="GO" id="GO:0000977">
    <property type="term" value="F:RNA polymerase II transcription regulatory region sequence-specific DNA binding"/>
    <property type="evidence" value="ECO:0007669"/>
    <property type="project" value="UniProtKB-ARBA"/>
</dbReference>
<dbReference type="GO" id="GO:0000122">
    <property type="term" value="P:negative regulation of transcription by RNA polymerase II"/>
    <property type="evidence" value="ECO:0007669"/>
    <property type="project" value="UniProtKB-ARBA"/>
</dbReference>
<feature type="domain" description="C2H2-type" evidence="12">
    <location>
        <begin position="302"/>
        <end position="329"/>
    </location>
</feature>
<feature type="compositionally biased region" description="Basic and acidic residues" evidence="11">
    <location>
        <begin position="699"/>
        <end position="708"/>
    </location>
</feature>
<feature type="region of interest" description="Disordered" evidence="11">
    <location>
        <begin position="121"/>
        <end position="144"/>
    </location>
</feature>
<organism evidence="14 16">
    <name type="scientific">Bursaphelenchus xylophilus</name>
    <name type="common">Pinewood nematode worm</name>
    <name type="synonym">Aphelenchoides xylophilus</name>
    <dbReference type="NCBI Taxonomy" id="6326"/>
    <lineage>
        <taxon>Eukaryota</taxon>
        <taxon>Metazoa</taxon>
        <taxon>Ecdysozoa</taxon>
        <taxon>Nematoda</taxon>
        <taxon>Chromadorea</taxon>
        <taxon>Rhabditida</taxon>
        <taxon>Tylenchina</taxon>
        <taxon>Tylenchomorpha</taxon>
        <taxon>Aphelenchoidea</taxon>
        <taxon>Aphelenchoididae</taxon>
        <taxon>Bursaphelenchus</taxon>
    </lineage>
</organism>
<evidence type="ECO:0000256" key="4">
    <source>
        <dbReference type="ARBA" id="ARBA00022723"/>
    </source>
</evidence>
<evidence type="ECO:0000313" key="14">
    <source>
        <dbReference type="Proteomes" id="UP000095284"/>
    </source>
</evidence>
<dbReference type="GO" id="GO:0045944">
    <property type="term" value="P:positive regulation of transcription by RNA polymerase II"/>
    <property type="evidence" value="ECO:0007669"/>
    <property type="project" value="TreeGrafter"/>
</dbReference>
<evidence type="ECO:0000259" key="12">
    <source>
        <dbReference type="PROSITE" id="PS50157"/>
    </source>
</evidence>
<name>A0A1I7RQU2_BURXY</name>
<dbReference type="EMBL" id="CAJFDI010000006">
    <property type="protein sequence ID" value="CAD5234721.1"/>
    <property type="molecule type" value="Genomic_DNA"/>
</dbReference>
<feature type="region of interest" description="Disordered" evidence="11">
    <location>
        <begin position="251"/>
        <end position="270"/>
    </location>
</feature>
<keyword evidence="8" id="KW-0238">DNA-binding</keyword>
<dbReference type="EMBL" id="CAJFCV020000006">
    <property type="protein sequence ID" value="CAG9130669.1"/>
    <property type="molecule type" value="Genomic_DNA"/>
</dbReference>
<dbReference type="PANTHER" id="PTHR24403:SF67">
    <property type="entry name" value="FI01116P-RELATED"/>
    <property type="match status" value="1"/>
</dbReference>
<dbReference type="InterPro" id="IPR036236">
    <property type="entry name" value="Znf_C2H2_sf"/>
</dbReference>
<keyword evidence="3" id="KW-0217">Developmental protein</keyword>
<feature type="compositionally biased region" description="Low complexity" evidence="11">
    <location>
        <begin position="121"/>
        <end position="133"/>
    </location>
</feature>
<dbReference type="eggNOG" id="KOG1721">
    <property type="taxonomic scope" value="Eukaryota"/>
</dbReference>
<reference evidence="13" key="2">
    <citation type="submission" date="2020-09" db="EMBL/GenBank/DDBJ databases">
        <authorList>
            <person name="Kikuchi T."/>
        </authorList>
    </citation>
    <scope>NUCLEOTIDE SEQUENCE</scope>
    <source>
        <strain evidence="13">Ka4C1</strain>
    </source>
</reference>
<evidence type="ECO:0000256" key="8">
    <source>
        <dbReference type="ARBA" id="ARBA00023125"/>
    </source>
</evidence>
<feature type="compositionally biased region" description="Polar residues" evidence="11">
    <location>
        <begin position="640"/>
        <end position="649"/>
    </location>
</feature>
<dbReference type="AlphaFoldDB" id="A0A1I7RQU2"/>
<feature type="compositionally biased region" description="Basic and acidic residues" evidence="11">
    <location>
        <begin position="582"/>
        <end position="592"/>
    </location>
</feature>
<feature type="compositionally biased region" description="Basic and acidic residues" evidence="11">
    <location>
        <begin position="601"/>
        <end position="613"/>
    </location>
</feature>
<evidence type="ECO:0000256" key="6">
    <source>
        <dbReference type="ARBA" id="ARBA00022771"/>
    </source>
</evidence>
<feature type="domain" description="C2H2-type" evidence="12">
    <location>
        <begin position="727"/>
        <end position="754"/>
    </location>
</feature>
<proteinExistence type="inferred from homology"/>
<dbReference type="PANTHER" id="PTHR24403">
    <property type="entry name" value="ZINC FINGER PROTEIN"/>
    <property type="match status" value="1"/>
</dbReference>
<dbReference type="GO" id="GO:0008270">
    <property type="term" value="F:zinc ion binding"/>
    <property type="evidence" value="ECO:0007669"/>
    <property type="project" value="UniProtKB-KW"/>
</dbReference>
<evidence type="ECO:0000313" key="15">
    <source>
        <dbReference type="Proteomes" id="UP000659654"/>
    </source>
</evidence>
<evidence type="ECO:0000256" key="3">
    <source>
        <dbReference type="ARBA" id="ARBA00022473"/>
    </source>
</evidence>
<dbReference type="SMART" id="SM00355">
    <property type="entry name" value="ZnF_C2H2"/>
    <property type="match status" value="9"/>
</dbReference>
<gene>
    <name evidence="13" type="ORF">BXYJ_LOCUS14812</name>
</gene>
<feature type="compositionally biased region" description="Polar residues" evidence="11">
    <location>
        <begin position="622"/>
        <end position="633"/>
    </location>
</feature>
<dbReference type="Proteomes" id="UP000582659">
    <property type="component" value="Unassembled WGS sequence"/>
</dbReference>
<reference evidence="16" key="1">
    <citation type="submission" date="2016-11" db="UniProtKB">
        <authorList>
            <consortium name="WormBaseParasite"/>
        </authorList>
    </citation>
    <scope>IDENTIFICATION</scope>
</reference>